<dbReference type="PRINTS" id="PR00455">
    <property type="entry name" value="HTHTETR"/>
</dbReference>
<organism evidence="5 6">
    <name type="scientific">Fervidibacillus albus</name>
    <dbReference type="NCBI Taxonomy" id="2980026"/>
    <lineage>
        <taxon>Bacteria</taxon>
        <taxon>Bacillati</taxon>
        <taxon>Bacillota</taxon>
        <taxon>Bacilli</taxon>
        <taxon>Bacillales</taxon>
        <taxon>Bacillaceae</taxon>
        <taxon>Fervidibacillus</taxon>
    </lineage>
</organism>
<dbReference type="InterPro" id="IPR009057">
    <property type="entry name" value="Homeodomain-like_sf"/>
</dbReference>
<keyword evidence="2 3" id="KW-0238">DNA-binding</keyword>
<dbReference type="InterPro" id="IPR001647">
    <property type="entry name" value="HTH_TetR"/>
</dbReference>
<dbReference type="Proteomes" id="UP001164718">
    <property type="component" value="Chromosome"/>
</dbReference>
<dbReference type="KEGG" id="faf:OE104_06730"/>
<evidence type="ECO:0000256" key="3">
    <source>
        <dbReference type="PROSITE-ProRule" id="PRU00335"/>
    </source>
</evidence>
<dbReference type="InterPro" id="IPR050624">
    <property type="entry name" value="HTH-type_Tx_Regulator"/>
</dbReference>
<dbReference type="PANTHER" id="PTHR43479:SF11">
    <property type="entry name" value="ACREF_ENVCD OPERON REPRESSOR-RELATED"/>
    <property type="match status" value="1"/>
</dbReference>
<dbReference type="PANTHER" id="PTHR43479">
    <property type="entry name" value="ACREF/ENVCD OPERON REPRESSOR-RELATED"/>
    <property type="match status" value="1"/>
</dbReference>
<evidence type="ECO:0000256" key="1">
    <source>
        <dbReference type="ARBA" id="ARBA00022491"/>
    </source>
</evidence>
<feature type="domain" description="HTH tetR-type" evidence="4">
    <location>
        <begin position="10"/>
        <end position="70"/>
    </location>
</feature>
<dbReference type="InterPro" id="IPR036271">
    <property type="entry name" value="Tet_transcr_reg_TetR-rel_C_sf"/>
</dbReference>
<feature type="DNA-binding region" description="H-T-H motif" evidence="3">
    <location>
        <begin position="33"/>
        <end position="52"/>
    </location>
</feature>
<evidence type="ECO:0000313" key="6">
    <source>
        <dbReference type="Proteomes" id="UP001164718"/>
    </source>
</evidence>
<gene>
    <name evidence="5" type="ORF">OE104_06730</name>
</gene>
<keyword evidence="6" id="KW-1185">Reference proteome</keyword>
<keyword evidence="1" id="KW-0678">Repressor</keyword>
<sequence>MTERFENLAPEKRMRILKAAYKEFAEKGFDQASTNAIVKEAGIGKGMLFYYFGNKKELYNYLINYALDIFSEQFLNKIDDTIMDILDRIVHISRLKMKFFMEHPELSKFFTAEMLRGEMDLSDELNEKLNRIVQLGYDKIYDHSTVYKNQLRKGIDGKKVYRVVEWVIRGYQEDLLQTLKNKKMDDIDFDKYWDEFDEYVKLLKISFYQEEGFR</sequence>
<proteinExistence type="predicted"/>
<evidence type="ECO:0000256" key="2">
    <source>
        <dbReference type="ARBA" id="ARBA00023125"/>
    </source>
</evidence>
<dbReference type="GO" id="GO:0003677">
    <property type="term" value="F:DNA binding"/>
    <property type="evidence" value="ECO:0007669"/>
    <property type="project" value="UniProtKB-UniRule"/>
</dbReference>
<dbReference type="Gene3D" id="1.10.357.10">
    <property type="entry name" value="Tetracycline Repressor, domain 2"/>
    <property type="match status" value="1"/>
</dbReference>
<accession>A0A9E8RYT7</accession>
<dbReference type="Gene3D" id="1.10.10.60">
    <property type="entry name" value="Homeodomain-like"/>
    <property type="match status" value="1"/>
</dbReference>
<protein>
    <submittedName>
        <fullName evidence="5">TetR/AcrR family transcriptional regulator</fullName>
    </submittedName>
</protein>
<dbReference type="AlphaFoldDB" id="A0A9E8RYT7"/>
<dbReference type="RefSeq" id="WP_275418813.1">
    <property type="nucleotide sequence ID" value="NZ_CP106878.1"/>
</dbReference>
<dbReference type="SUPFAM" id="SSF48498">
    <property type="entry name" value="Tetracyclin repressor-like, C-terminal domain"/>
    <property type="match status" value="1"/>
</dbReference>
<evidence type="ECO:0000259" key="4">
    <source>
        <dbReference type="PROSITE" id="PS50977"/>
    </source>
</evidence>
<name>A0A9E8RYT7_9BACI</name>
<dbReference type="InterPro" id="IPR023772">
    <property type="entry name" value="DNA-bd_HTH_TetR-type_CS"/>
</dbReference>
<reference evidence="5" key="1">
    <citation type="submission" date="2022-09" db="EMBL/GenBank/DDBJ databases">
        <title>Complete Genomes of Fervidibacillus albus and Fervidibacillus halotolerans isolated from tidal flat sediments.</title>
        <authorList>
            <person name="Kwon K.K."/>
            <person name="Yang S.-H."/>
            <person name="Park M.J."/>
            <person name="Oh H.-M."/>
        </authorList>
    </citation>
    <scope>NUCLEOTIDE SEQUENCE</scope>
    <source>
        <strain evidence="5">MEBiC13591</strain>
    </source>
</reference>
<evidence type="ECO:0000313" key="5">
    <source>
        <dbReference type="EMBL" id="WAA10997.1"/>
    </source>
</evidence>
<dbReference type="PROSITE" id="PS50977">
    <property type="entry name" value="HTH_TETR_2"/>
    <property type="match status" value="1"/>
</dbReference>
<dbReference type="SUPFAM" id="SSF46689">
    <property type="entry name" value="Homeodomain-like"/>
    <property type="match status" value="1"/>
</dbReference>
<dbReference type="PROSITE" id="PS01081">
    <property type="entry name" value="HTH_TETR_1"/>
    <property type="match status" value="1"/>
</dbReference>
<dbReference type="Pfam" id="PF00440">
    <property type="entry name" value="TetR_N"/>
    <property type="match status" value="1"/>
</dbReference>
<dbReference type="EMBL" id="CP106878">
    <property type="protein sequence ID" value="WAA10997.1"/>
    <property type="molecule type" value="Genomic_DNA"/>
</dbReference>